<proteinExistence type="predicted"/>
<organism evidence="3 4">
    <name type="scientific">Salinadaptatus halalkaliphilus</name>
    <dbReference type="NCBI Taxonomy" id="2419781"/>
    <lineage>
        <taxon>Archaea</taxon>
        <taxon>Methanobacteriati</taxon>
        <taxon>Methanobacteriota</taxon>
        <taxon>Stenosarchaea group</taxon>
        <taxon>Halobacteria</taxon>
        <taxon>Halobacteriales</taxon>
        <taxon>Natrialbaceae</taxon>
        <taxon>Salinadaptatus</taxon>
    </lineage>
</organism>
<dbReference type="AlphaFoldDB" id="A0A4S3TP39"/>
<accession>A0A4S3TP39</accession>
<keyword evidence="2" id="KW-0472">Membrane</keyword>
<gene>
    <name evidence="3" type="ORF">D8Y22_09705</name>
</gene>
<feature type="compositionally biased region" description="Polar residues" evidence="1">
    <location>
        <begin position="132"/>
        <end position="146"/>
    </location>
</feature>
<keyword evidence="2" id="KW-0812">Transmembrane</keyword>
<evidence type="ECO:0000313" key="4">
    <source>
        <dbReference type="Proteomes" id="UP000318864"/>
    </source>
</evidence>
<evidence type="ECO:0000256" key="1">
    <source>
        <dbReference type="SAM" id="MobiDB-lite"/>
    </source>
</evidence>
<keyword evidence="4" id="KW-1185">Reference proteome</keyword>
<feature type="transmembrane region" description="Helical" evidence="2">
    <location>
        <begin position="66"/>
        <end position="90"/>
    </location>
</feature>
<feature type="region of interest" description="Disordered" evidence="1">
    <location>
        <begin position="123"/>
        <end position="146"/>
    </location>
</feature>
<keyword evidence="2" id="KW-1133">Transmembrane helix</keyword>
<name>A0A4S3TP39_9EURY</name>
<dbReference type="EMBL" id="RBZW01000021">
    <property type="protein sequence ID" value="THE65440.1"/>
    <property type="molecule type" value="Genomic_DNA"/>
</dbReference>
<dbReference type="RefSeq" id="WP_141464489.1">
    <property type="nucleotide sequence ID" value="NZ_RBZW01000021.1"/>
</dbReference>
<protein>
    <submittedName>
        <fullName evidence="3">Uncharacterized protein</fullName>
    </submittedName>
</protein>
<sequence length="146" mass="15988">MLIYGPELAIGAQFLVIHLVSVVLYIHTKQLIMPLNDINRPDLAFCANGDFILSNVSLNSTLVYSIGWVDAAIATALSATTGFMLSLYYVRKPADIRLPFGEISRQGSPPCSLESPSFRLEKSEKPPVRELQQPSSCSCSSALVQR</sequence>
<reference evidence="3 4" key="1">
    <citation type="submission" date="2018-10" db="EMBL/GenBank/DDBJ databases">
        <title>Natronolimnobius sp. XQ-INN 246 isolated from Inner Mongolia Autonomous Region of China.</title>
        <authorList>
            <person name="Xue Q."/>
        </authorList>
    </citation>
    <scope>NUCLEOTIDE SEQUENCE [LARGE SCALE GENOMIC DNA]</scope>
    <source>
        <strain evidence="3 4">XQ-INN 246</strain>
    </source>
</reference>
<evidence type="ECO:0000256" key="2">
    <source>
        <dbReference type="SAM" id="Phobius"/>
    </source>
</evidence>
<comment type="caution">
    <text evidence="3">The sequence shown here is derived from an EMBL/GenBank/DDBJ whole genome shotgun (WGS) entry which is preliminary data.</text>
</comment>
<feature type="transmembrane region" description="Helical" evidence="2">
    <location>
        <begin position="7"/>
        <end position="26"/>
    </location>
</feature>
<dbReference type="Proteomes" id="UP000318864">
    <property type="component" value="Unassembled WGS sequence"/>
</dbReference>
<evidence type="ECO:0000313" key="3">
    <source>
        <dbReference type="EMBL" id="THE65440.1"/>
    </source>
</evidence>
<dbReference type="OrthoDB" id="112053at2157"/>